<dbReference type="VEuPathDB" id="FungiDB:An12g02950"/>
<dbReference type="VEuPathDB" id="FungiDB:M747DRAFT_322905"/>
<comment type="caution">
    <text evidence="1">The sequence shown here is derived from an EMBL/GenBank/DDBJ whole genome shotgun (WGS) entry which is preliminary data.</text>
</comment>
<sequence>MAPGAAFIEEFFTACMEGNLPKVRKALASGIPIRTLEEGFSLATAAAHPDVVAALFDAGAPITGFAIDSLVEKTASNIPM</sequence>
<proteinExistence type="predicted"/>
<accession>A0A100IUU3</accession>
<dbReference type="VEuPathDB" id="FungiDB:ATCC64974_41370"/>
<gene>
    <name evidence="1" type="ORF">ABL_10192</name>
</gene>
<reference evidence="2" key="1">
    <citation type="journal article" date="2016" name="Genome Announc.">
        <title>Draft genome sequence of Aspergillus niger strain An76.</title>
        <authorList>
            <person name="Gong W."/>
            <person name="Cheng Z."/>
            <person name="Zhang H."/>
            <person name="Liu L."/>
            <person name="Gao P."/>
            <person name="Wang L."/>
        </authorList>
    </citation>
    <scope>NUCLEOTIDE SEQUENCE [LARGE SCALE GENOMIC DNA]</scope>
    <source>
        <strain evidence="2">An76</strain>
    </source>
</reference>
<name>A0A100IUU3_ASPNG</name>
<dbReference type="AlphaFoldDB" id="A0A100IUU3"/>
<protein>
    <submittedName>
        <fullName evidence="1">Unnamed protein product</fullName>
    </submittedName>
</protein>
<evidence type="ECO:0000313" key="2">
    <source>
        <dbReference type="Proteomes" id="UP000068243"/>
    </source>
</evidence>
<dbReference type="EMBL" id="BCMY01000031">
    <property type="protein sequence ID" value="GAQ47531.1"/>
    <property type="molecule type" value="Genomic_DNA"/>
</dbReference>
<dbReference type="OrthoDB" id="341259at2759"/>
<dbReference type="VEuPathDB" id="FungiDB:ASPNIDRAFT2_1132880"/>
<evidence type="ECO:0000313" key="1">
    <source>
        <dbReference type="EMBL" id="GAQ47531.1"/>
    </source>
</evidence>
<dbReference type="Proteomes" id="UP000068243">
    <property type="component" value="Unassembled WGS sequence"/>
</dbReference>
<organism evidence="1 2">
    <name type="scientific">Aspergillus niger</name>
    <dbReference type="NCBI Taxonomy" id="5061"/>
    <lineage>
        <taxon>Eukaryota</taxon>
        <taxon>Fungi</taxon>
        <taxon>Dikarya</taxon>
        <taxon>Ascomycota</taxon>
        <taxon>Pezizomycotina</taxon>
        <taxon>Eurotiomycetes</taxon>
        <taxon>Eurotiomycetidae</taxon>
        <taxon>Eurotiales</taxon>
        <taxon>Aspergillaceae</taxon>
        <taxon>Aspergillus</taxon>
        <taxon>Aspergillus subgen. Circumdati</taxon>
    </lineage>
</organism>